<evidence type="ECO:0000313" key="2">
    <source>
        <dbReference type="EMBL" id="JAE20307.1"/>
    </source>
</evidence>
<sequence>MSTGMRNGLRASPMPTDDGLGTDCCAVVESLDGDSGMVAKLRLFWSEVIVEEGD</sequence>
<name>A0A0A9G744_ARUDO</name>
<proteinExistence type="predicted"/>
<evidence type="ECO:0000256" key="1">
    <source>
        <dbReference type="SAM" id="MobiDB-lite"/>
    </source>
</evidence>
<reference evidence="2" key="2">
    <citation type="journal article" date="2015" name="Data Brief">
        <title>Shoot transcriptome of the giant reed, Arundo donax.</title>
        <authorList>
            <person name="Barrero R.A."/>
            <person name="Guerrero F.D."/>
            <person name="Moolhuijzen P."/>
            <person name="Goolsby J.A."/>
            <person name="Tidwell J."/>
            <person name="Bellgard S.E."/>
            <person name="Bellgard M.I."/>
        </authorList>
    </citation>
    <scope>NUCLEOTIDE SEQUENCE</scope>
    <source>
        <tissue evidence="2">Shoot tissue taken approximately 20 cm above the soil surface</tissue>
    </source>
</reference>
<reference evidence="2" key="1">
    <citation type="submission" date="2014-09" db="EMBL/GenBank/DDBJ databases">
        <authorList>
            <person name="Magalhaes I.L.F."/>
            <person name="Oliveira U."/>
            <person name="Santos F.R."/>
            <person name="Vidigal T.H.D.A."/>
            <person name="Brescovit A.D."/>
            <person name="Santos A.J."/>
        </authorList>
    </citation>
    <scope>NUCLEOTIDE SEQUENCE</scope>
    <source>
        <tissue evidence="2">Shoot tissue taken approximately 20 cm above the soil surface</tissue>
    </source>
</reference>
<accession>A0A0A9G744</accession>
<feature type="region of interest" description="Disordered" evidence="1">
    <location>
        <begin position="1"/>
        <end position="20"/>
    </location>
</feature>
<organism evidence="2">
    <name type="scientific">Arundo donax</name>
    <name type="common">Giant reed</name>
    <name type="synonym">Donax arundinaceus</name>
    <dbReference type="NCBI Taxonomy" id="35708"/>
    <lineage>
        <taxon>Eukaryota</taxon>
        <taxon>Viridiplantae</taxon>
        <taxon>Streptophyta</taxon>
        <taxon>Embryophyta</taxon>
        <taxon>Tracheophyta</taxon>
        <taxon>Spermatophyta</taxon>
        <taxon>Magnoliopsida</taxon>
        <taxon>Liliopsida</taxon>
        <taxon>Poales</taxon>
        <taxon>Poaceae</taxon>
        <taxon>PACMAD clade</taxon>
        <taxon>Arundinoideae</taxon>
        <taxon>Arundineae</taxon>
        <taxon>Arundo</taxon>
    </lineage>
</organism>
<dbReference type="AlphaFoldDB" id="A0A0A9G744"/>
<protein>
    <submittedName>
        <fullName evidence="2">Uncharacterized protein</fullName>
    </submittedName>
</protein>
<dbReference type="EMBL" id="GBRH01177589">
    <property type="protein sequence ID" value="JAE20307.1"/>
    <property type="molecule type" value="Transcribed_RNA"/>
</dbReference>